<dbReference type="AlphaFoldDB" id="A0A9W7CMA5"/>
<dbReference type="GO" id="GO:0005524">
    <property type="term" value="F:ATP binding"/>
    <property type="evidence" value="ECO:0007669"/>
    <property type="project" value="InterPro"/>
</dbReference>
<dbReference type="PANTHER" id="PTHR44329:SF214">
    <property type="entry name" value="PROTEIN KINASE DOMAIN-CONTAINING PROTEIN"/>
    <property type="match status" value="1"/>
</dbReference>
<proteinExistence type="predicted"/>
<evidence type="ECO:0000313" key="5">
    <source>
        <dbReference type="Proteomes" id="UP001165121"/>
    </source>
</evidence>
<evidence type="ECO:0000256" key="2">
    <source>
        <dbReference type="SAM" id="Phobius"/>
    </source>
</evidence>
<dbReference type="InterPro" id="IPR001245">
    <property type="entry name" value="Ser-Thr/Tyr_kinase_cat_dom"/>
</dbReference>
<dbReference type="EMBL" id="BSXT01000903">
    <property type="protein sequence ID" value="GMF35955.1"/>
    <property type="molecule type" value="Genomic_DNA"/>
</dbReference>
<keyword evidence="2" id="KW-1133">Transmembrane helix</keyword>
<accession>A0A9W7CMA5</accession>
<dbReference type="SUPFAM" id="SSF56112">
    <property type="entry name" value="Protein kinase-like (PK-like)"/>
    <property type="match status" value="1"/>
</dbReference>
<keyword evidence="2" id="KW-0472">Membrane</keyword>
<dbReference type="PROSITE" id="PS50011">
    <property type="entry name" value="PROTEIN_KINASE_DOM"/>
    <property type="match status" value="1"/>
</dbReference>
<dbReference type="InterPro" id="IPR011009">
    <property type="entry name" value="Kinase-like_dom_sf"/>
</dbReference>
<protein>
    <submittedName>
        <fullName evidence="4">Unnamed protein product</fullName>
    </submittedName>
</protein>
<keyword evidence="5" id="KW-1185">Reference proteome</keyword>
<evidence type="ECO:0000256" key="1">
    <source>
        <dbReference type="SAM" id="MobiDB-lite"/>
    </source>
</evidence>
<organism evidence="4 5">
    <name type="scientific">Phytophthora fragariaefolia</name>
    <dbReference type="NCBI Taxonomy" id="1490495"/>
    <lineage>
        <taxon>Eukaryota</taxon>
        <taxon>Sar</taxon>
        <taxon>Stramenopiles</taxon>
        <taxon>Oomycota</taxon>
        <taxon>Peronosporomycetes</taxon>
        <taxon>Peronosporales</taxon>
        <taxon>Peronosporaceae</taxon>
        <taxon>Phytophthora</taxon>
    </lineage>
</organism>
<dbReference type="Gene3D" id="1.10.510.10">
    <property type="entry name" value="Transferase(Phosphotransferase) domain 1"/>
    <property type="match status" value="1"/>
</dbReference>
<dbReference type="OrthoDB" id="103633at2759"/>
<dbReference type="InterPro" id="IPR051681">
    <property type="entry name" value="Ser/Thr_Kinases-Pseudokinases"/>
</dbReference>
<keyword evidence="2" id="KW-0812">Transmembrane</keyword>
<feature type="compositionally biased region" description="Low complexity" evidence="1">
    <location>
        <begin position="76"/>
        <end position="101"/>
    </location>
</feature>
<dbReference type="GO" id="GO:0004674">
    <property type="term" value="F:protein serine/threonine kinase activity"/>
    <property type="evidence" value="ECO:0007669"/>
    <property type="project" value="TreeGrafter"/>
</dbReference>
<evidence type="ECO:0000313" key="4">
    <source>
        <dbReference type="EMBL" id="GMF35955.1"/>
    </source>
</evidence>
<dbReference type="Proteomes" id="UP001165121">
    <property type="component" value="Unassembled WGS sequence"/>
</dbReference>
<feature type="region of interest" description="Disordered" evidence="1">
    <location>
        <begin position="76"/>
        <end position="109"/>
    </location>
</feature>
<gene>
    <name evidence="4" type="ORF">Pfra01_000966200</name>
</gene>
<dbReference type="SMART" id="SM00220">
    <property type="entry name" value="S_TKc"/>
    <property type="match status" value="1"/>
</dbReference>
<name>A0A9W7CMA5_9STRA</name>
<reference evidence="4" key="1">
    <citation type="submission" date="2023-04" db="EMBL/GenBank/DDBJ databases">
        <title>Phytophthora fragariaefolia NBRC 109709.</title>
        <authorList>
            <person name="Ichikawa N."/>
            <person name="Sato H."/>
            <person name="Tonouchi N."/>
        </authorList>
    </citation>
    <scope>NUCLEOTIDE SEQUENCE</scope>
    <source>
        <strain evidence="4">NBRC 109709</strain>
    </source>
</reference>
<dbReference type="PANTHER" id="PTHR44329">
    <property type="entry name" value="SERINE/THREONINE-PROTEIN KINASE TNNI3K-RELATED"/>
    <property type="match status" value="1"/>
</dbReference>
<sequence>MVTVYFEYDEATKTPVLDSTCSPAHAVSLTMDKDNIANHSCMLIGNVSAIYDAVSMDPVNSARAYRWYSGNDFDSSKSGSASQSQTRSSSQASGSNGSSSSELTTTKPNSTGISAGTAVGIVVAALFALAIICVFVVRVYRSTHSHTDSRSRRTATTESRNTISLEATINGQKGLWNDDVITTKRIPRDKVRVKKLIRRGAFGEVYLGTFNRQQVAIKIPLASSRSNLQQINAFLAEAKIAANMDHPHIVCFVGVAWDSLSDLCVVLEYMDGGDLRSLLNKYEASDQPVGFDRQKITIALHVCHALTYLHSLSPPMIRRDLKSRNILLSKAMKAKVTDFGVSRERLDHTMTAGVGTSLWMAPEVMFGE</sequence>
<dbReference type="InterPro" id="IPR000719">
    <property type="entry name" value="Prot_kinase_dom"/>
</dbReference>
<feature type="domain" description="Protein kinase" evidence="3">
    <location>
        <begin position="191"/>
        <end position="368"/>
    </location>
</feature>
<dbReference type="Pfam" id="PF07714">
    <property type="entry name" value="PK_Tyr_Ser-Thr"/>
    <property type="match status" value="1"/>
</dbReference>
<feature type="transmembrane region" description="Helical" evidence="2">
    <location>
        <begin position="118"/>
        <end position="140"/>
    </location>
</feature>
<evidence type="ECO:0000259" key="3">
    <source>
        <dbReference type="PROSITE" id="PS50011"/>
    </source>
</evidence>
<comment type="caution">
    <text evidence="4">The sequence shown here is derived from an EMBL/GenBank/DDBJ whole genome shotgun (WGS) entry which is preliminary data.</text>
</comment>